<keyword evidence="3" id="KW-1185">Reference proteome</keyword>
<feature type="region of interest" description="Disordered" evidence="1">
    <location>
        <begin position="82"/>
        <end position="108"/>
    </location>
</feature>
<reference evidence="3" key="1">
    <citation type="submission" date="2016-10" db="EMBL/GenBank/DDBJ databases">
        <authorList>
            <person name="Varghese N."/>
            <person name="Submissions S."/>
        </authorList>
    </citation>
    <scope>NUCLEOTIDE SEQUENCE [LARGE SCALE GENOMIC DNA]</scope>
    <source>
        <strain evidence="3">UNC178MFTsu3.1</strain>
    </source>
</reference>
<name>A0A1I1XE75_9GAMM</name>
<sequence length="108" mass="11364">MLVAWGCLVASDAWAQQESCVDVSVNQHAVLTYDCLSRQLSGDGKKPAGPPPPMLDAVVGEPSNRQAGQYNAAALEHRMGSNLGHGVLPQRPAPTYPRLLPPGAVNGH</sequence>
<accession>A0A1I1XE75</accession>
<dbReference type="AlphaFoldDB" id="A0A1I1XE75"/>
<dbReference type="Proteomes" id="UP000199477">
    <property type="component" value="Unassembled WGS sequence"/>
</dbReference>
<proteinExistence type="predicted"/>
<gene>
    <name evidence="2" type="ORF">SAMN02799615_00220</name>
</gene>
<dbReference type="STRING" id="500610.SAMN02799615_00220"/>
<evidence type="ECO:0000313" key="3">
    <source>
        <dbReference type="Proteomes" id="UP000199477"/>
    </source>
</evidence>
<evidence type="ECO:0000313" key="2">
    <source>
        <dbReference type="EMBL" id="SFE05657.1"/>
    </source>
</evidence>
<organism evidence="2 3">
    <name type="scientific">Dyella marensis</name>
    <dbReference type="NCBI Taxonomy" id="500610"/>
    <lineage>
        <taxon>Bacteria</taxon>
        <taxon>Pseudomonadati</taxon>
        <taxon>Pseudomonadota</taxon>
        <taxon>Gammaproteobacteria</taxon>
        <taxon>Lysobacterales</taxon>
        <taxon>Rhodanobacteraceae</taxon>
        <taxon>Dyella</taxon>
    </lineage>
</organism>
<evidence type="ECO:0000256" key="1">
    <source>
        <dbReference type="SAM" id="MobiDB-lite"/>
    </source>
</evidence>
<protein>
    <submittedName>
        <fullName evidence="2">Uncharacterized protein</fullName>
    </submittedName>
</protein>
<dbReference type="EMBL" id="FONH01000001">
    <property type="protein sequence ID" value="SFE05657.1"/>
    <property type="molecule type" value="Genomic_DNA"/>
</dbReference>